<evidence type="ECO:0000256" key="2">
    <source>
        <dbReference type="ARBA" id="ARBA00022692"/>
    </source>
</evidence>
<keyword evidence="4 6" id="KW-0472">Membrane</keyword>
<keyword evidence="2 6" id="KW-0812">Transmembrane</keyword>
<dbReference type="GO" id="GO:0016020">
    <property type="term" value="C:membrane"/>
    <property type="evidence" value="ECO:0007669"/>
    <property type="project" value="UniProtKB-SubCell"/>
</dbReference>
<gene>
    <name evidence="8" type="ORF">FOZ62_007826</name>
</gene>
<feature type="compositionally biased region" description="Polar residues" evidence="5">
    <location>
        <begin position="27"/>
        <end position="40"/>
    </location>
</feature>
<comment type="caution">
    <text evidence="8">The sequence shown here is derived from an EMBL/GenBank/DDBJ whole genome shotgun (WGS) entry which is preliminary data.</text>
</comment>
<feature type="region of interest" description="Disordered" evidence="5">
    <location>
        <begin position="18"/>
        <end position="42"/>
    </location>
</feature>
<comment type="subcellular location">
    <subcellularLocation>
        <location evidence="1">Membrane</location>
        <topology evidence="1">Multi-pass membrane protein</topology>
    </subcellularLocation>
</comment>
<dbReference type="SUPFAM" id="SSF90123">
    <property type="entry name" value="ABC transporter transmembrane region"/>
    <property type="match status" value="1"/>
</dbReference>
<evidence type="ECO:0000259" key="7">
    <source>
        <dbReference type="PROSITE" id="PS50929"/>
    </source>
</evidence>
<dbReference type="GO" id="GO:0005524">
    <property type="term" value="F:ATP binding"/>
    <property type="evidence" value="ECO:0007669"/>
    <property type="project" value="InterPro"/>
</dbReference>
<feature type="region of interest" description="Disordered" evidence="5">
    <location>
        <begin position="238"/>
        <end position="263"/>
    </location>
</feature>
<evidence type="ECO:0000313" key="8">
    <source>
        <dbReference type="EMBL" id="KAF4741218.1"/>
    </source>
</evidence>
<evidence type="ECO:0000256" key="4">
    <source>
        <dbReference type="ARBA" id="ARBA00023136"/>
    </source>
</evidence>
<dbReference type="Gene3D" id="1.20.1560.10">
    <property type="entry name" value="ABC transporter type 1, transmembrane domain"/>
    <property type="match status" value="1"/>
</dbReference>
<protein>
    <recommendedName>
        <fullName evidence="7">ABC transmembrane type-1 domain-containing protein</fullName>
    </recommendedName>
</protein>
<evidence type="ECO:0000256" key="3">
    <source>
        <dbReference type="ARBA" id="ARBA00022989"/>
    </source>
</evidence>
<sequence length="263" mass="29233">MLTRVLSRVRETEMLLQGTEEAGGTAGSSDQQPTARTSGTSREDLVHWTRLLGLARTQKTLLTTGSVVLLVRLPFSISLPHFVSESIGGLMDGDVGRVKHAIILLIVCGTIDALLDFWCVFLFSLVQQRIVRDLKRDLFASLLSQPLTFFDNNSSGELMSRITSDTGQMANDLSWVFRFSIEAVVRICGVAGYMFYMSWRLALLTTCIVPVNSILNVYYGKFMQKNAVEVQDTLASANSNANEVKETPREGSLGRRDEKRDDL</sequence>
<feature type="transmembrane region" description="Helical" evidence="6">
    <location>
        <begin position="201"/>
        <end position="219"/>
    </location>
</feature>
<evidence type="ECO:0000256" key="1">
    <source>
        <dbReference type="ARBA" id="ARBA00004141"/>
    </source>
</evidence>
<evidence type="ECO:0000256" key="5">
    <source>
        <dbReference type="SAM" id="MobiDB-lite"/>
    </source>
</evidence>
<dbReference type="InterPro" id="IPR036640">
    <property type="entry name" value="ABC1_TM_sf"/>
</dbReference>
<evidence type="ECO:0000256" key="6">
    <source>
        <dbReference type="SAM" id="Phobius"/>
    </source>
</evidence>
<feature type="compositionally biased region" description="Basic and acidic residues" evidence="5">
    <location>
        <begin position="243"/>
        <end position="263"/>
    </location>
</feature>
<dbReference type="Proteomes" id="UP000574390">
    <property type="component" value="Unassembled WGS sequence"/>
</dbReference>
<dbReference type="GO" id="GO:0015421">
    <property type="term" value="F:ABC-type oligopeptide transporter activity"/>
    <property type="evidence" value="ECO:0007669"/>
    <property type="project" value="TreeGrafter"/>
</dbReference>
<dbReference type="EMBL" id="JABANM010009251">
    <property type="protein sequence ID" value="KAF4741218.1"/>
    <property type="molecule type" value="Genomic_DNA"/>
</dbReference>
<feature type="transmembrane region" description="Helical" evidence="6">
    <location>
        <begin position="102"/>
        <end position="126"/>
    </location>
</feature>
<organism evidence="8 9">
    <name type="scientific">Perkinsus olseni</name>
    <name type="common">Perkinsus atlanticus</name>
    <dbReference type="NCBI Taxonomy" id="32597"/>
    <lineage>
        <taxon>Eukaryota</taxon>
        <taxon>Sar</taxon>
        <taxon>Alveolata</taxon>
        <taxon>Perkinsozoa</taxon>
        <taxon>Perkinsea</taxon>
        <taxon>Perkinsida</taxon>
        <taxon>Perkinsidae</taxon>
        <taxon>Perkinsus</taxon>
    </lineage>
</organism>
<keyword evidence="3 6" id="KW-1133">Transmembrane helix</keyword>
<dbReference type="Pfam" id="PF00664">
    <property type="entry name" value="ABC_membrane"/>
    <property type="match status" value="1"/>
</dbReference>
<accession>A0A7J6T7K1</accession>
<evidence type="ECO:0000313" key="9">
    <source>
        <dbReference type="Proteomes" id="UP000574390"/>
    </source>
</evidence>
<reference evidence="8 9" key="1">
    <citation type="submission" date="2020-04" db="EMBL/GenBank/DDBJ databases">
        <title>Perkinsus olseni comparative genomics.</title>
        <authorList>
            <person name="Bogema D.R."/>
        </authorList>
    </citation>
    <scope>NUCLEOTIDE SEQUENCE [LARGE SCALE GENOMIC DNA]</scope>
    <source>
        <strain evidence="8">ATCC PRA-205</strain>
    </source>
</reference>
<dbReference type="InterPro" id="IPR039421">
    <property type="entry name" value="Type_1_exporter"/>
</dbReference>
<feature type="transmembrane region" description="Helical" evidence="6">
    <location>
        <begin position="175"/>
        <end position="195"/>
    </location>
</feature>
<dbReference type="InterPro" id="IPR011527">
    <property type="entry name" value="ABC1_TM_dom"/>
</dbReference>
<feature type="domain" description="ABC transmembrane type-1" evidence="7">
    <location>
        <begin position="75"/>
        <end position="244"/>
    </location>
</feature>
<dbReference type="PROSITE" id="PS50929">
    <property type="entry name" value="ABC_TM1F"/>
    <property type="match status" value="1"/>
</dbReference>
<dbReference type="AlphaFoldDB" id="A0A7J6T7K1"/>
<feature type="transmembrane region" description="Helical" evidence="6">
    <location>
        <begin position="60"/>
        <end position="82"/>
    </location>
</feature>
<dbReference type="PANTHER" id="PTHR43394:SF1">
    <property type="entry name" value="ATP-BINDING CASSETTE SUB-FAMILY B MEMBER 10, MITOCHONDRIAL"/>
    <property type="match status" value="1"/>
</dbReference>
<proteinExistence type="predicted"/>
<name>A0A7J6T7K1_PEROL</name>
<dbReference type="PANTHER" id="PTHR43394">
    <property type="entry name" value="ATP-DEPENDENT PERMEASE MDL1, MITOCHONDRIAL"/>
    <property type="match status" value="1"/>
</dbReference>